<sequence>MVSSPADARPRTSRLPRDARRAQLLGVAREVFVEQGYHSASMDEIAERAGVSKPVLYQHFPGKLDLYLALLTTSADEIIAGVTTALASTTDNRRRVQATIELWFDYVDAQGQSFLLVFGSDLTNDPEVRDIVDRVISESASAIAEVISEDTDLPDAAAQLLAVSLVGMGHVGARNWLSAESTLGREEAVQLVSALAWRGIGGFPNPHRQPTEGE</sequence>
<dbReference type="InterPro" id="IPR036271">
    <property type="entry name" value="Tet_transcr_reg_TetR-rel_C_sf"/>
</dbReference>
<feature type="domain" description="HTH tetR-type" evidence="5">
    <location>
        <begin position="18"/>
        <end position="78"/>
    </location>
</feature>
<organism evidence="6 7">
    <name type="scientific">Aeromicrobium piscarium</name>
    <dbReference type="NCBI Taxonomy" id="2590901"/>
    <lineage>
        <taxon>Bacteria</taxon>
        <taxon>Bacillati</taxon>
        <taxon>Actinomycetota</taxon>
        <taxon>Actinomycetes</taxon>
        <taxon>Propionibacteriales</taxon>
        <taxon>Nocardioidaceae</taxon>
        <taxon>Aeromicrobium</taxon>
    </lineage>
</organism>
<dbReference type="InterPro" id="IPR054129">
    <property type="entry name" value="DesT_TetR_C"/>
</dbReference>
<evidence type="ECO:0000256" key="2">
    <source>
        <dbReference type="ARBA" id="ARBA00023125"/>
    </source>
</evidence>
<dbReference type="GO" id="GO:0045892">
    <property type="term" value="P:negative regulation of DNA-templated transcription"/>
    <property type="evidence" value="ECO:0007669"/>
    <property type="project" value="UniProtKB-ARBA"/>
</dbReference>
<keyword evidence="7" id="KW-1185">Reference proteome</keyword>
<keyword evidence="3" id="KW-0804">Transcription</keyword>
<dbReference type="Pfam" id="PF00440">
    <property type="entry name" value="TetR_N"/>
    <property type="match status" value="1"/>
</dbReference>
<evidence type="ECO:0000256" key="1">
    <source>
        <dbReference type="ARBA" id="ARBA00023015"/>
    </source>
</evidence>
<dbReference type="Pfam" id="PF21943">
    <property type="entry name" value="TetR_C_46"/>
    <property type="match status" value="1"/>
</dbReference>
<dbReference type="InterPro" id="IPR009057">
    <property type="entry name" value="Homeodomain-like_sf"/>
</dbReference>
<dbReference type="SUPFAM" id="SSF48498">
    <property type="entry name" value="Tetracyclin repressor-like, C-terminal domain"/>
    <property type="match status" value="1"/>
</dbReference>
<evidence type="ECO:0000259" key="5">
    <source>
        <dbReference type="PROSITE" id="PS50977"/>
    </source>
</evidence>
<feature type="DNA-binding region" description="H-T-H motif" evidence="4">
    <location>
        <begin position="41"/>
        <end position="60"/>
    </location>
</feature>
<protein>
    <submittedName>
        <fullName evidence="6">TetR/AcrR family transcriptional regulator</fullName>
    </submittedName>
</protein>
<dbReference type="OrthoDB" id="70491at2"/>
<dbReference type="PROSITE" id="PS50977">
    <property type="entry name" value="HTH_TETR_2"/>
    <property type="match status" value="1"/>
</dbReference>
<dbReference type="PANTHER" id="PTHR30055:SF160">
    <property type="entry name" value="TRANSCRIPTIONAL REGULATORY PROTEIN (PROBABLY ASNC-FAMILY)-RELATED"/>
    <property type="match status" value="1"/>
</dbReference>
<dbReference type="EMBL" id="VLNT01000002">
    <property type="protein sequence ID" value="TSD65768.1"/>
    <property type="molecule type" value="Genomic_DNA"/>
</dbReference>
<dbReference type="InterPro" id="IPR050109">
    <property type="entry name" value="HTH-type_TetR-like_transc_reg"/>
</dbReference>
<dbReference type="InterPro" id="IPR023772">
    <property type="entry name" value="DNA-bd_HTH_TetR-type_CS"/>
</dbReference>
<dbReference type="PROSITE" id="PS01081">
    <property type="entry name" value="HTH_TETR_1"/>
    <property type="match status" value="1"/>
</dbReference>
<reference evidence="6 7" key="1">
    <citation type="submission" date="2019-07" db="EMBL/GenBank/DDBJ databases">
        <authorList>
            <person name="Zhao L.H."/>
        </authorList>
    </citation>
    <scope>NUCLEOTIDE SEQUENCE [LARGE SCALE GENOMIC DNA]</scope>
    <source>
        <strain evidence="6 7">Co35</strain>
    </source>
</reference>
<dbReference type="InterPro" id="IPR001647">
    <property type="entry name" value="HTH_TetR"/>
</dbReference>
<proteinExistence type="predicted"/>
<accession>A0A554SHD2</accession>
<name>A0A554SHD2_9ACTN</name>
<dbReference type="AlphaFoldDB" id="A0A554SHD2"/>
<evidence type="ECO:0000313" key="7">
    <source>
        <dbReference type="Proteomes" id="UP000316988"/>
    </source>
</evidence>
<comment type="caution">
    <text evidence="6">The sequence shown here is derived from an EMBL/GenBank/DDBJ whole genome shotgun (WGS) entry which is preliminary data.</text>
</comment>
<evidence type="ECO:0000313" key="6">
    <source>
        <dbReference type="EMBL" id="TSD65768.1"/>
    </source>
</evidence>
<evidence type="ECO:0000256" key="3">
    <source>
        <dbReference type="ARBA" id="ARBA00023163"/>
    </source>
</evidence>
<gene>
    <name evidence="6" type="ORF">FNM00_04945</name>
</gene>
<dbReference type="GO" id="GO:0003700">
    <property type="term" value="F:DNA-binding transcription factor activity"/>
    <property type="evidence" value="ECO:0007669"/>
    <property type="project" value="TreeGrafter"/>
</dbReference>
<dbReference type="Gene3D" id="1.10.357.10">
    <property type="entry name" value="Tetracycline Repressor, domain 2"/>
    <property type="match status" value="1"/>
</dbReference>
<dbReference type="FunFam" id="1.10.10.60:FF:000141">
    <property type="entry name" value="TetR family transcriptional regulator"/>
    <property type="match status" value="1"/>
</dbReference>
<dbReference type="SUPFAM" id="SSF46689">
    <property type="entry name" value="Homeodomain-like"/>
    <property type="match status" value="1"/>
</dbReference>
<dbReference type="Proteomes" id="UP000316988">
    <property type="component" value="Unassembled WGS sequence"/>
</dbReference>
<dbReference type="PRINTS" id="PR00455">
    <property type="entry name" value="HTHTETR"/>
</dbReference>
<dbReference type="PANTHER" id="PTHR30055">
    <property type="entry name" value="HTH-TYPE TRANSCRIPTIONAL REGULATOR RUTR"/>
    <property type="match status" value="1"/>
</dbReference>
<evidence type="ECO:0000256" key="4">
    <source>
        <dbReference type="PROSITE-ProRule" id="PRU00335"/>
    </source>
</evidence>
<dbReference type="GO" id="GO:0000976">
    <property type="term" value="F:transcription cis-regulatory region binding"/>
    <property type="evidence" value="ECO:0007669"/>
    <property type="project" value="TreeGrafter"/>
</dbReference>
<keyword evidence="2 4" id="KW-0238">DNA-binding</keyword>
<keyword evidence="1" id="KW-0805">Transcription regulation</keyword>